<dbReference type="Gene3D" id="3.40.50.2300">
    <property type="match status" value="1"/>
</dbReference>
<dbReference type="SUPFAM" id="SSF52172">
    <property type="entry name" value="CheY-like"/>
    <property type="match status" value="1"/>
</dbReference>
<evidence type="ECO:0000256" key="1">
    <source>
        <dbReference type="ARBA" id="ARBA00022553"/>
    </source>
</evidence>
<dbReference type="PANTHER" id="PTHR44591">
    <property type="entry name" value="STRESS RESPONSE REGULATOR PROTEIN 1"/>
    <property type="match status" value="1"/>
</dbReference>
<dbReference type="GO" id="GO:0000160">
    <property type="term" value="P:phosphorelay signal transduction system"/>
    <property type="evidence" value="ECO:0007669"/>
    <property type="project" value="InterPro"/>
</dbReference>
<feature type="modified residue" description="4-aspartylphosphate" evidence="2">
    <location>
        <position position="96"/>
    </location>
</feature>
<dbReference type="EMBL" id="VWOX01000006">
    <property type="protein sequence ID" value="KAA5543141.1"/>
    <property type="molecule type" value="Genomic_DNA"/>
</dbReference>
<proteinExistence type="predicted"/>
<dbReference type="Pfam" id="PF00072">
    <property type="entry name" value="Response_reg"/>
    <property type="match status" value="1"/>
</dbReference>
<dbReference type="PANTHER" id="PTHR44591:SF19">
    <property type="entry name" value="TWO-COMPONENT RESPONSE REGULATOR-RELATED"/>
    <property type="match status" value="1"/>
</dbReference>
<protein>
    <submittedName>
        <fullName evidence="4">Response regulator</fullName>
    </submittedName>
</protein>
<name>A0A5M6D6L6_9BACT</name>
<sequence>MGSFATTTARLRCIVSPSVVRRSECVSLSDRQKNNPRRVMTAGAKKHSILLVDDEPEILFSLKGLLRREFNLFTAESAEEALQILDEHPIHVIMTDQRMPDVTGAELMARVKVEYPDAIRMIFTGYADIKAVIEAINTGGLYRYITKPWDPDELIEVLREAAGEYDALVARRQFLADTRSYIESSRQLIGRLSTAEGPDDDSVQAVRRAGDLLLNELDGLQAVQPIGDFKKVNDEEA</sequence>
<dbReference type="SMART" id="SM00448">
    <property type="entry name" value="REC"/>
    <property type="match status" value="1"/>
</dbReference>
<dbReference type="PROSITE" id="PS50110">
    <property type="entry name" value="RESPONSE_REGULATORY"/>
    <property type="match status" value="1"/>
</dbReference>
<dbReference type="InterPro" id="IPR050595">
    <property type="entry name" value="Bact_response_regulator"/>
</dbReference>
<organism evidence="4 5">
    <name type="scientific">Roseiconus nitratireducens</name>
    <dbReference type="NCBI Taxonomy" id="2605748"/>
    <lineage>
        <taxon>Bacteria</taxon>
        <taxon>Pseudomonadati</taxon>
        <taxon>Planctomycetota</taxon>
        <taxon>Planctomycetia</taxon>
        <taxon>Pirellulales</taxon>
        <taxon>Pirellulaceae</taxon>
        <taxon>Roseiconus</taxon>
    </lineage>
</organism>
<dbReference type="CDD" id="cd17569">
    <property type="entry name" value="REC_HupR-like"/>
    <property type="match status" value="1"/>
</dbReference>
<keyword evidence="1 2" id="KW-0597">Phosphoprotein</keyword>
<dbReference type="InterPro" id="IPR001789">
    <property type="entry name" value="Sig_transdc_resp-reg_receiver"/>
</dbReference>
<evidence type="ECO:0000313" key="4">
    <source>
        <dbReference type="EMBL" id="KAA5543141.1"/>
    </source>
</evidence>
<feature type="domain" description="Response regulatory" evidence="3">
    <location>
        <begin position="48"/>
        <end position="162"/>
    </location>
</feature>
<dbReference type="InterPro" id="IPR011006">
    <property type="entry name" value="CheY-like_superfamily"/>
</dbReference>
<dbReference type="AlphaFoldDB" id="A0A5M6D6L6"/>
<gene>
    <name evidence="4" type="ORF">FYK55_12725</name>
</gene>
<evidence type="ECO:0000313" key="5">
    <source>
        <dbReference type="Proteomes" id="UP000324479"/>
    </source>
</evidence>
<evidence type="ECO:0000256" key="2">
    <source>
        <dbReference type="PROSITE-ProRule" id="PRU00169"/>
    </source>
</evidence>
<comment type="caution">
    <text evidence="4">The sequence shown here is derived from an EMBL/GenBank/DDBJ whole genome shotgun (WGS) entry which is preliminary data.</text>
</comment>
<dbReference type="Proteomes" id="UP000324479">
    <property type="component" value="Unassembled WGS sequence"/>
</dbReference>
<reference evidence="4 5" key="1">
    <citation type="submission" date="2019-08" db="EMBL/GenBank/DDBJ databases">
        <authorList>
            <person name="Dhanesh K."/>
            <person name="Kumar G."/>
            <person name="Sasikala C."/>
            <person name="Venkata Ramana C."/>
        </authorList>
    </citation>
    <scope>NUCLEOTIDE SEQUENCE [LARGE SCALE GENOMIC DNA]</scope>
    <source>
        <strain evidence="4 5">JC645</strain>
    </source>
</reference>
<keyword evidence="5" id="KW-1185">Reference proteome</keyword>
<accession>A0A5M6D6L6</accession>
<evidence type="ECO:0000259" key="3">
    <source>
        <dbReference type="PROSITE" id="PS50110"/>
    </source>
</evidence>